<dbReference type="HOGENOM" id="CLU_031995_0_0_1"/>
<evidence type="ECO:0000256" key="6">
    <source>
        <dbReference type="ARBA" id="ARBA00023212"/>
    </source>
</evidence>
<dbReference type="GO" id="GO:0030042">
    <property type="term" value="P:actin filament depolymerization"/>
    <property type="evidence" value="ECO:0007669"/>
    <property type="project" value="TreeGrafter"/>
</dbReference>
<dbReference type="FunFam" id="3.40.20.10:FF:000042">
    <property type="entry name" value="Actin depolymerizing protein"/>
    <property type="match status" value="1"/>
</dbReference>
<accession>A0A0D1VWW8</accession>
<reference evidence="10 11" key="1">
    <citation type="submission" date="2015-01" db="EMBL/GenBank/DDBJ databases">
        <title>The Genome Sequence of Exophiala sideris CBS121828.</title>
        <authorList>
            <consortium name="The Broad Institute Genomics Platform"/>
            <person name="Cuomo C."/>
            <person name="de Hoog S."/>
            <person name="Gorbushina A."/>
            <person name="Stielow B."/>
            <person name="Teixiera M."/>
            <person name="Abouelleil A."/>
            <person name="Chapman S.B."/>
            <person name="Priest M."/>
            <person name="Young S.K."/>
            <person name="Wortman J."/>
            <person name="Nusbaum C."/>
            <person name="Birren B."/>
        </authorList>
    </citation>
    <scope>NUCLEOTIDE SEQUENCE [LARGE SCALE GENOMIC DNA]</scope>
    <source>
        <strain evidence="10 11">CBS 121828</strain>
    </source>
</reference>
<dbReference type="GO" id="GO:0005884">
    <property type="term" value="C:actin filament"/>
    <property type="evidence" value="ECO:0007669"/>
    <property type="project" value="TreeGrafter"/>
</dbReference>
<dbReference type="SUPFAM" id="SSF55753">
    <property type="entry name" value="Actin depolymerizing proteins"/>
    <property type="match status" value="2"/>
</dbReference>
<dbReference type="CDD" id="cd11284">
    <property type="entry name" value="ADF_Twf-C_like"/>
    <property type="match status" value="1"/>
</dbReference>
<dbReference type="InterPro" id="IPR029006">
    <property type="entry name" value="ADF-H/Gelsolin-like_dom_sf"/>
</dbReference>
<comment type="subcellular location">
    <subcellularLocation>
        <location evidence="1">Cytoplasm</location>
        <location evidence="1">Cytoskeleton</location>
    </subcellularLocation>
</comment>
<gene>
    <name evidence="10" type="ORF">PV11_08266</name>
</gene>
<dbReference type="InterPro" id="IPR002108">
    <property type="entry name" value="ADF-H"/>
</dbReference>
<dbReference type="GO" id="GO:0051015">
    <property type="term" value="F:actin filament binding"/>
    <property type="evidence" value="ECO:0007669"/>
    <property type="project" value="TreeGrafter"/>
</dbReference>
<evidence type="ECO:0000259" key="9">
    <source>
        <dbReference type="PROSITE" id="PS51263"/>
    </source>
</evidence>
<dbReference type="OrthoDB" id="10006997at2759"/>
<evidence type="ECO:0000256" key="8">
    <source>
        <dbReference type="SAM" id="MobiDB-lite"/>
    </source>
</evidence>
<keyword evidence="5" id="KW-0009">Actin-binding</keyword>
<dbReference type="GO" id="GO:0051016">
    <property type="term" value="P:barbed-end actin filament capping"/>
    <property type="evidence" value="ECO:0007669"/>
    <property type="project" value="TreeGrafter"/>
</dbReference>
<dbReference type="Gene3D" id="3.40.20.10">
    <property type="entry name" value="Severin"/>
    <property type="match status" value="2"/>
</dbReference>
<keyword evidence="4" id="KW-0677">Repeat</keyword>
<organism evidence="10 11">
    <name type="scientific">Exophiala sideris</name>
    <dbReference type="NCBI Taxonomy" id="1016849"/>
    <lineage>
        <taxon>Eukaryota</taxon>
        <taxon>Fungi</taxon>
        <taxon>Dikarya</taxon>
        <taxon>Ascomycota</taxon>
        <taxon>Pezizomycotina</taxon>
        <taxon>Eurotiomycetes</taxon>
        <taxon>Chaetothyriomycetidae</taxon>
        <taxon>Chaetothyriales</taxon>
        <taxon>Herpotrichiellaceae</taxon>
        <taxon>Exophiala</taxon>
    </lineage>
</organism>
<evidence type="ECO:0000256" key="5">
    <source>
        <dbReference type="ARBA" id="ARBA00023203"/>
    </source>
</evidence>
<dbReference type="PANTHER" id="PTHR13759:SF1">
    <property type="entry name" value="TWINFILIN"/>
    <property type="match status" value="1"/>
</dbReference>
<evidence type="ECO:0000256" key="3">
    <source>
        <dbReference type="ARBA" id="ARBA00022490"/>
    </source>
</evidence>
<dbReference type="STRING" id="1016849.A0A0D1VWW8"/>
<comment type="similarity">
    <text evidence="2">Belongs to the actin-binding proteins ADF family. Twinfilin subfamily.</text>
</comment>
<feature type="domain" description="ADF-H" evidence="9">
    <location>
        <begin position="201"/>
        <end position="329"/>
    </location>
</feature>
<evidence type="ECO:0000256" key="1">
    <source>
        <dbReference type="ARBA" id="ARBA00004245"/>
    </source>
</evidence>
<protein>
    <recommendedName>
        <fullName evidence="9">ADF-H domain-containing protein</fullName>
    </recommendedName>
</protein>
<dbReference type="AlphaFoldDB" id="A0A0D1VWW8"/>
<dbReference type="GO" id="GO:0003785">
    <property type="term" value="F:actin monomer binding"/>
    <property type="evidence" value="ECO:0007669"/>
    <property type="project" value="TreeGrafter"/>
</dbReference>
<feature type="region of interest" description="Disordered" evidence="8">
    <location>
        <begin position="316"/>
        <end position="369"/>
    </location>
</feature>
<dbReference type="SMART" id="SM00102">
    <property type="entry name" value="ADF"/>
    <property type="match status" value="2"/>
</dbReference>
<evidence type="ECO:0000256" key="7">
    <source>
        <dbReference type="ARBA" id="ARBA00038532"/>
    </source>
</evidence>
<dbReference type="Pfam" id="PF00241">
    <property type="entry name" value="Cofilin_ADF"/>
    <property type="match status" value="2"/>
</dbReference>
<keyword evidence="6" id="KW-0206">Cytoskeleton</keyword>
<dbReference type="Proteomes" id="UP000053599">
    <property type="component" value="Unassembled WGS sequence"/>
</dbReference>
<keyword evidence="3" id="KW-0963">Cytoplasm</keyword>
<dbReference type="InterPro" id="IPR028458">
    <property type="entry name" value="Twinfilin"/>
</dbReference>
<evidence type="ECO:0000313" key="10">
    <source>
        <dbReference type="EMBL" id="KIV80790.1"/>
    </source>
</evidence>
<dbReference type="PANTHER" id="PTHR13759">
    <property type="entry name" value="TWINFILIN"/>
    <property type="match status" value="1"/>
</dbReference>
<evidence type="ECO:0000256" key="2">
    <source>
        <dbReference type="ARBA" id="ARBA00009557"/>
    </source>
</evidence>
<dbReference type="EMBL" id="KN846953">
    <property type="protein sequence ID" value="KIV80790.1"/>
    <property type="molecule type" value="Genomic_DNA"/>
</dbReference>
<comment type="subunit">
    <text evidence="7">Interacts with G-actin; ADP-actin form.</text>
</comment>
<feature type="domain" description="ADF-H" evidence="9">
    <location>
        <begin position="3"/>
        <end position="135"/>
    </location>
</feature>
<proteinExistence type="inferred from homology"/>
<feature type="compositionally biased region" description="Basic and acidic residues" evidence="8">
    <location>
        <begin position="156"/>
        <end position="179"/>
    </location>
</feature>
<dbReference type="CDD" id="cd11285">
    <property type="entry name" value="ADF_Twf-N_like"/>
    <property type="match status" value="1"/>
</dbReference>
<evidence type="ECO:0000313" key="11">
    <source>
        <dbReference type="Proteomes" id="UP000053599"/>
    </source>
</evidence>
<sequence length="369" mass="38586">MQSGITASADLHNAFTAFTSDDSQFCLPISITSESLTPLPSIAFSSSTFSKSLSSLDELLTPTTPLYLLLRKAPSQSELVAVTYIPSRAPVRQKTLFASTRATLVRELGSEKFAETVFLTEREEILDPAQWDERAGTTTSTSSAAGGNAHTGLLSTEERELQAVKRAEEEERHGTRGRDLMGQGGSGAQYTSGTAASAGKGIQMKITDEAKSAIAELSSAGAGTVVQLGIEISTETLTLSDSKAGVSAGAVVGLIPSDRPSYTFYSVENGALFLYVCPGTSKVKERMVYASSRRGLLHVAETEGVKVLKRLEAGGPDELGGGRIEEEVKSLSDAGGVGAEGDGDAESAPGSGTATPRGGFARPKRPGRR</sequence>
<feature type="region of interest" description="Disordered" evidence="8">
    <location>
        <begin position="128"/>
        <end position="192"/>
    </location>
</feature>
<feature type="compositionally biased region" description="Low complexity" evidence="8">
    <location>
        <begin position="136"/>
        <end position="147"/>
    </location>
</feature>
<evidence type="ECO:0000256" key="4">
    <source>
        <dbReference type="ARBA" id="ARBA00022737"/>
    </source>
</evidence>
<dbReference type="GO" id="GO:0005737">
    <property type="term" value="C:cytoplasm"/>
    <property type="evidence" value="ECO:0007669"/>
    <property type="project" value="TreeGrafter"/>
</dbReference>
<name>A0A0D1VWW8_9EURO</name>
<dbReference type="PROSITE" id="PS51263">
    <property type="entry name" value="ADF_H"/>
    <property type="match status" value="2"/>
</dbReference>